<name>A0A6S6TT77_9BACT</name>
<reference evidence="1" key="1">
    <citation type="submission" date="2020-01" db="EMBL/GenBank/DDBJ databases">
        <authorList>
            <person name="Meier V. D."/>
            <person name="Meier V D."/>
        </authorList>
    </citation>
    <scope>NUCLEOTIDE SEQUENCE</scope>
    <source>
        <strain evidence="1">HLG_WM_MAG_05</strain>
    </source>
</reference>
<dbReference type="AlphaFoldDB" id="A0A6S6TT77"/>
<evidence type="ECO:0000313" key="1">
    <source>
        <dbReference type="EMBL" id="CAA6821377.1"/>
    </source>
</evidence>
<organism evidence="1">
    <name type="scientific">uncultured Sulfurovum sp</name>
    <dbReference type="NCBI Taxonomy" id="269237"/>
    <lineage>
        <taxon>Bacteria</taxon>
        <taxon>Pseudomonadati</taxon>
        <taxon>Campylobacterota</taxon>
        <taxon>Epsilonproteobacteria</taxon>
        <taxon>Campylobacterales</taxon>
        <taxon>Sulfurovaceae</taxon>
        <taxon>Sulfurovum</taxon>
        <taxon>environmental samples</taxon>
    </lineage>
</organism>
<gene>
    <name evidence="1" type="ORF">HELGO_WM5498</name>
</gene>
<sequence length="46" mass="5163">MNLKKTIVYMSLIAMFSMILNSSDKPCIKNGIKLYGKVQVKGLDVE</sequence>
<accession>A0A6S6TT77</accession>
<proteinExistence type="predicted"/>
<dbReference type="EMBL" id="CACVAU010000063">
    <property type="protein sequence ID" value="CAA6821377.1"/>
    <property type="molecule type" value="Genomic_DNA"/>
</dbReference>
<protein>
    <submittedName>
        <fullName evidence="1">Uncharacterized protein</fullName>
    </submittedName>
</protein>